<dbReference type="EMBL" id="BSOH01000007">
    <property type="protein sequence ID" value="GLR16950.1"/>
    <property type="molecule type" value="Genomic_DNA"/>
</dbReference>
<accession>A0AA37WFG2</accession>
<evidence type="ECO:0000313" key="1">
    <source>
        <dbReference type="EMBL" id="GLR16950.1"/>
    </source>
</evidence>
<gene>
    <name evidence="1" type="ORF">GCM10007940_15650</name>
</gene>
<reference evidence="1" key="2">
    <citation type="submission" date="2023-01" db="EMBL/GenBank/DDBJ databases">
        <title>Draft genome sequence of Portibacter lacus strain NBRC 108769.</title>
        <authorList>
            <person name="Sun Q."/>
            <person name="Mori K."/>
        </authorList>
    </citation>
    <scope>NUCLEOTIDE SEQUENCE</scope>
    <source>
        <strain evidence="1">NBRC 108769</strain>
    </source>
</reference>
<comment type="caution">
    <text evidence="1">The sequence shown here is derived from an EMBL/GenBank/DDBJ whole genome shotgun (WGS) entry which is preliminary data.</text>
</comment>
<organism evidence="1 2">
    <name type="scientific">Portibacter lacus</name>
    <dbReference type="NCBI Taxonomy" id="1099794"/>
    <lineage>
        <taxon>Bacteria</taxon>
        <taxon>Pseudomonadati</taxon>
        <taxon>Bacteroidota</taxon>
        <taxon>Saprospiria</taxon>
        <taxon>Saprospirales</taxon>
        <taxon>Haliscomenobacteraceae</taxon>
        <taxon>Portibacter</taxon>
    </lineage>
</organism>
<evidence type="ECO:0000313" key="2">
    <source>
        <dbReference type="Proteomes" id="UP001156666"/>
    </source>
</evidence>
<reference evidence="1" key="1">
    <citation type="journal article" date="2014" name="Int. J. Syst. Evol. Microbiol.">
        <title>Complete genome sequence of Corynebacterium casei LMG S-19264T (=DSM 44701T), isolated from a smear-ripened cheese.</title>
        <authorList>
            <consortium name="US DOE Joint Genome Institute (JGI-PGF)"/>
            <person name="Walter F."/>
            <person name="Albersmeier A."/>
            <person name="Kalinowski J."/>
            <person name="Ruckert C."/>
        </authorList>
    </citation>
    <scope>NUCLEOTIDE SEQUENCE</scope>
    <source>
        <strain evidence="1">NBRC 108769</strain>
    </source>
</reference>
<name>A0AA37WFG2_9BACT</name>
<sequence length="56" mass="6336">MIKLGCTELFEKPFTLLNDDLICPHLTANFNFDKSGQTLEILTKSLTKDLSGLEMF</sequence>
<dbReference type="AlphaFoldDB" id="A0AA37WFG2"/>
<protein>
    <submittedName>
        <fullName evidence="1">Uncharacterized protein</fullName>
    </submittedName>
</protein>
<proteinExistence type="predicted"/>
<keyword evidence="2" id="KW-1185">Reference proteome</keyword>
<dbReference type="Proteomes" id="UP001156666">
    <property type="component" value="Unassembled WGS sequence"/>
</dbReference>